<evidence type="ECO:0000313" key="14">
    <source>
        <dbReference type="Proteomes" id="UP000261660"/>
    </source>
</evidence>
<evidence type="ECO:0000256" key="4">
    <source>
        <dbReference type="ARBA" id="ARBA00022490"/>
    </source>
</evidence>
<dbReference type="InterPro" id="IPR024687">
    <property type="entry name" value="MMS19_C"/>
</dbReference>
<comment type="similarity">
    <text evidence="3 10">Belongs to the MET18/MMS19 family.</text>
</comment>
<evidence type="ECO:0000256" key="7">
    <source>
        <dbReference type="ARBA" id="ARBA00023204"/>
    </source>
</evidence>
<dbReference type="InterPro" id="IPR011989">
    <property type="entry name" value="ARM-like"/>
</dbReference>
<evidence type="ECO:0000256" key="9">
    <source>
        <dbReference type="ARBA" id="ARBA00023242"/>
    </source>
</evidence>
<evidence type="ECO:0000313" key="13">
    <source>
        <dbReference type="Ensembl" id="ENSLBEP00000000962.1"/>
    </source>
</evidence>
<comment type="subunit">
    <text evidence="10">Component of the CIA complex.</text>
</comment>
<keyword evidence="4 10" id="KW-0963">Cytoplasm</keyword>
<evidence type="ECO:0000256" key="2">
    <source>
        <dbReference type="ARBA" id="ARBA00004186"/>
    </source>
</evidence>
<organism evidence="13 14">
    <name type="scientific">Labrus bergylta</name>
    <name type="common">ballan wrasse</name>
    <dbReference type="NCBI Taxonomy" id="56723"/>
    <lineage>
        <taxon>Eukaryota</taxon>
        <taxon>Metazoa</taxon>
        <taxon>Chordata</taxon>
        <taxon>Craniata</taxon>
        <taxon>Vertebrata</taxon>
        <taxon>Euteleostomi</taxon>
        <taxon>Actinopterygii</taxon>
        <taxon>Neopterygii</taxon>
        <taxon>Teleostei</taxon>
        <taxon>Neoteleostei</taxon>
        <taxon>Acanthomorphata</taxon>
        <taxon>Eupercaria</taxon>
        <taxon>Labriformes</taxon>
        <taxon>Labridae</taxon>
        <taxon>Labrus</taxon>
    </lineage>
</organism>
<dbReference type="InterPro" id="IPR029240">
    <property type="entry name" value="MMS19_N"/>
</dbReference>
<dbReference type="GeneTree" id="ENSGT00390000015583"/>
<evidence type="ECO:0000256" key="6">
    <source>
        <dbReference type="ARBA" id="ARBA00022763"/>
    </source>
</evidence>
<dbReference type="GO" id="GO:0005634">
    <property type="term" value="C:nucleus"/>
    <property type="evidence" value="ECO:0007669"/>
    <property type="project" value="UniProtKB-SubCell"/>
</dbReference>
<dbReference type="GO" id="GO:0016226">
    <property type="term" value="P:iron-sulfur cluster assembly"/>
    <property type="evidence" value="ECO:0007669"/>
    <property type="project" value="UniProtKB-UniRule"/>
</dbReference>
<evidence type="ECO:0000256" key="3">
    <source>
        <dbReference type="ARBA" id="ARBA00009340"/>
    </source>
</evidence>
<dbReference type="InParanoid" id="A0A3Q3E1J7"/>
<dbReference type="Pfam" id="PF14500">
    <property type="entry name" value="MMS19_N"/>
    <property type="match status" value="1"/>
</dbReference>
<dbReference type="GO" id="GO:0097361">
    <property type="term" value="C:cytosolic [4Fe-4S] assembly targeting complex"/>
    <property type="evidence" value="ECO:0007669"/>
    <property type="project" value="UniProtKB-UniRule"/>
</dbReference>
<dbReference type="PANTHER" id="PTHR12891:SF0">
    <property type="entry name" value="MMS19 NUCLEOTIDE EXCISION REPAIR PROTEIN HOMOLOG"/>
    <property type="match status" value="1"/>
</dbReference>
<dbReference type="FunCoup" id="A0A3Q3E1J7">
    <property type="interactions" value="1665"/>
</dbReference>
<keyword evidence="14" id="KW-1185">Reference proteome</keyword>
<evidence type="ECO:0000256" key="1">
    <source>
        <dbReference type="ARBA" id="ARBA00004123"/>
    </source>
</evidence>
<dbReference type="Gene3D" id="1.25.10.10">
    <property type="entry name" value="Leucine-rich Repeat Variant"/>
    <property type="match status" value="3"/>
</dbReference>
<dbReference type="FunFam" id="1.25.10.10:FF:000114">
    <property type="entry name" value="MMS19 nucleotide excision repair protein homolog isoform X2"/>
    <property type="match status" value="1"/>
</dbReference>
<comment type="subcellular location">
    <subcellularLocation>
        <location evidence="2 10">Cytoplasm</location>
        <location evidence="2 10">Cytoskeleton</location>
        <location evidence="2 10">Spindle</location>
    </subcellularLocation>
    <subcellularLocation>
        <location evidence="1 10">Nucleus</location>
    </subcellularLocation>
</comment>
<dbReference type="GO" id="GO:0071817">
    <property type="term" value="C:MMXD complex"/>
    <property type="evidence" value="ECO:0007669"/>
    <property type="project" value="TreeGrafter"/>
</dbReference>
<dbReference type="InterPro" id="IPR039920">
    <property type="entry name" value="MMS19"/>
</dbReference>
<evidence type="ECO:0000256" key="5">
    <source>
        <dbReference type="ARBA" id="ARBA00022737"/>
    </source>
</evidence>
<keyword evidence="7 10" id="KW-0234">DNA repair</keyword>
<protein>
    <recommendedName>
        <fullName evidence="10">MMS19 nucleotide excision repair protein</fullName>
    </recommendedName>
</protein>
<comment type="function">
    <text evidence="10">Key component of the cytosolic iron-sulfur protein assembly (CIA) complex, a multiprotein complex that mediates the incorporation of iron-sulfur cluster into apoproteins specifically involved in DNA metabolism and genomic integrity. In the CIA complex, MMS19 acts as an adapter between early-acting CIA components and a subset of cellular target iron-sulfur proteins.</text>
</comment>
<sequence>MAADSALLLSLVEEYVSGLQDSKAKDTATVDKDCHVFSCCSLSLTSSQPHTRARGVQLLSEVLHECHGNLTEGEVEVLLAFYENRLKDHYVITPPVLQGLRALVSVYVCYLCFSANIRNLFVFFQSLMLSERACVYNMLINLMESREAELKGLGADFVFGFVQSMDGERDPRNLLLAFQVANNIIHRGYDLGKFAEELFEVTSCYFPIDFSPPPNDPHGITKEELIQTLRDVLTGTPKFAEFLLPLIIEKLDSDVLSAKLDSLQTLTACVSRYEHKDLAEFLEGLWASLRREVFQTSSEKIEAAGLAALTAITSCLSRSVLTSDSEDSLCTFLELVLKDCKHHLCEPDLKLVWPSAKLLQAACSASNRASHIITAAVMPSLLEQYNSRTECSHRRTLLEVVQRFIQSVKGKESVFVAFRPSLCSMVFSALTESNSSLQITATSVLTSLAQQTGLLLDSDVELAVDHLTRLLLMEEEERVRSVSTLCRSLAELHPAAFITKLIPRLKKEIVSSEQKSHHAVRQRCLSALAAVSTQPSVVQESTPVLMEVLSSAHAGSVAFSIEEVVLACRSLQRVAEQVKDTEETGRCFHDIIIPRLLSLALQAALQGDTSSGHRSPLLQESVLSAMVSVISTSCSRLQPMLAEQTALKVVSLFLSGDVSFLPDNSFPSNIQLLKVSGDSWSQSQMVCLLMGCVCSLPRSVEVPQMDQLLSELEEMSCSCSHQLSYTSAAKCFAGLVNKRPQGDDLDSLIQRTMKRVCNELDSASSSVCIQAFTLMIWVAKALLLRYHPLSTALTDKLFSLLDDADLGPMAADGFSLLMSDSADILSRGCHADVRIMYRQRFFSENSAKLVQGFNAAPQEKKPNYLKALSNIVNNLPNKESTLLSLMLEALSCPDQDVQLSTLSCLEPVLADPPPALIRQLEALVNRLLNLTSSPAMNVRITSLRCIHAVSSFPEHEVLPFRARVLRALARPLDDNKRLVRRGAVQARGEWFLLGSPGGR</sequence>
<dbReference type="STRING" id="56723.ENSLBEP00000000962"/>
<dbReference type="Ensembl" id="ENSLBET00000001032.1">
    <property type="protein sequence ID" value="ENSLBEP00000000962.1"/>
    <property type="gene ID" value="ENSLBEG00000000689.1"/>
</dbReference>
<dbReference type="GO" id="GO:0006281">
    <property type="term" value="P:DNA repair"/>
    <property type="evidence" value="ECO:0007669"/>
    <property type="project" value="UniProtKB-UniRule"/>
</dbReference>
<dbReference type="Pfam" id="PF12460">
    <property type="entry name" value="MMS19_C"/>
    <property type="match status" value="1"/>
</dbReference>
<evidence type="ECO:0000259" key="11">
    <source>
        <dbReference type="Pfam" id="PF12460"/>
    </source>
</evidence>
<dbReference type="SUPFAM" id="SSF48371">
    <property type="entry name" value="ARM repeat"/>
    <property type="match status" value="2"/>
</dbReference>
<dbReference type="AlphaFoldDB" id="A0A3Q3E1J7"/>
<dbReference type="Proteomes" id="UP000261660">
    <property type="component" value="Unplaced"/>
</dbReference>
<dbReference type="GO" id="GO:0051604">
    <property type="term" value="P:protein maturation"/>
    <property type="evidence" value="ECO:0007669"/>
    <property type="project" value="UniProtKB-UniRule"/>
</dbReference>
<keyword evidence="8 10" id="KW-0206">Cytoskeleton</keyword>
<proteinExistence type="inferred from homology"/>
<evidence type="ECO:0000256" key="10">
    <source>
        <dbReference type="RuleBase" id="RU367072"/>
    </source>
</evidence>
<reference evidence="13" key="2">
    <citation type="submission" date="2025-09" db="UniProtKB">
        <authorList>
            <consortium name="Ensembl"/>
        </authorList>
    </citation>
    <scope>IDENTIFICATION</scope>
</reference>
<accession>A0A3Q3E1J7</accession>
<evidence type="ECO:0000259" key="12">
    <source>
        <dbReference type="Pfam" id="PF14500"/>
    </source>
</evidence>
<reference evidence="13" key="1">
    <citation type="submission" date="2025-08" db="UniProtKB">
        <authorList>
            <consortium name="Ensembl"/>
        </authorList>
    </citation>
    <scope>IDENTIFICATION</scope>
</reference>
<feature type="domain" description="MMS19 C-terminal" evidence="11">
    <location>
        <begin position="524"/>
        <end position="949"/>
    </location>
</feature>
<evidence type="ECO:0000256" key="8">
    <source>
        <dbReference type="ARBA" id="ARBA00023212"/>
    </source>
</evidence>
<keyword evidence="6 10" id="KW-0227">DNA damage</keyword>
<keyword evidence="9 10" id="KW-0539">Nucleus</keyword>
<name>A0A3Q3E1J7_9LABR</name>
<dbReference type="PANTHER" id="PTHR12891">
    <property type="entry name" value="DNA REPAIR/TRANSCRIPTION PROTEIN MET18/MMS19"/>
    <property type="match status" value="1"/>
</dbReference>
<keyword evidence="5" id="KW-0677">Repeat</keyword>
<dbReference type="InterPro" id="IPR016024">
    <property type="entry name" value="ARM-type_fold"/>
</dbReference>
<feature type="domain" description="MMS19 N-terminal" evidence="12">
    <location>
        <begin position="43"/>
        <end position="295"/>
    </location>
</feature>